<dbReference type="EMBL" id="CAJGYO010000008">
    <property type="protein sequence ID" value="CAD6249724.1"/>
    <property type="molecule type" value="Genomic_DNA"/>
</dbReference>
<proteinExistence type="predicted"/>
<accession>A0A811Q0X1</accession>
<feature type="compositionally biased region" description="Basic residues" evidence="1">
    <location>
        <begin position="290"/>
        <end position="304"/>
    </location>
</feature>
<keyword evidence="3" id="KW-1185">Reference proteome</keyword>
<reference evidence="2" key="1">
    <citation type="submission" date="2020-10" db="EMBL/GenBank/DDBJ databases">
        <authorList>
            <person name="Han B."/>
            <person name="Lu T."/>
            <person name="Zhao Q."/>
            <person name="Huang X."/>
            <person name="Zhao Y."/>
        </authorList>
    </citation>
    <scope>NUCLEOTIDE SEQUENCE</scope>
</reference>
<feature type="region of interest" description="Disordered" evidence="1">
    <location>
        <begin position="1"/>
        <end position="42"/>
    </location>
</feature>
<gene>
    <name evidence="2" type="ORF">NCGR_LOCUS33536</name>
</gene>
<dbReference type="AlphaFoldDB" id="A0A811Q0X1"/>
<protein>
    <submittedName>
        <fullName evidence="2">Uncharacterized protein</fullName>
    </submittedName>
</protein>
<evidence type="ECO:0000313" key="3">
    <source>
        <dbReference type="Proteomes" id="UP000604825"/>
    </source>
</evidence>
<organism evidence="2 3">
    <name type="scientific">Miscanthus lutarioriparius</name>
    <dbReference type="NCBI Taxonomy" id="422564"/>
    <lineage>
        <taxon>Eukaryota</taxon>
        <taxon>Viridiplantae</taxon>
        <taxon>Streptophyta</taxon>
        <taxon>Embryophyta</taxon>
        <taxon>Tracheophyta</taxon>
        <taxon>Spermatophyta</taxon>
        <taxon>Magnoliopsida</taxon>
        <taxon>Liliopsida</taxon>
        <taxon>Poales</taxon>
        <taxon>Poaceae</taxon>
        <taxon>PACMAD clade</taxon>
        <taxon>Panicoideae</taxon>
        <taxon>Andropogonodae</taxon>
        <taxon>Andropogoneae</taxon>
        <taxon>Saccharinae</taxon>
        <taxon>Miscanthus</taxon>
    </lineage>
</organism>
<feature type="region of interest" description="Disordered" evidence="1">
    <location>
        <begin position="277"/>
        <end position="304"/>
    </location>
</feature>
<dbReference type="Proteomes" id="UP000604825">
    <property type="component" value="Unassembled WGS sequence"/>
</dbReference>
<name>A0A811Q0X1_9POAL</name>
<evidence type="ECO:0000256" key="1">
    <source>
        <dbReference type="SAM" id="MobiDB-lite"/>
    </source>
</evidence>
<evidence type="ECO:0000313" key="2">
    <source>
        <dbReference type="EMBL" id="CAD6249724.1"/>
    </source>
</evidence>
<sequence>MMRRNTAAACVIPAPADPDTISDSGSSTSVPPPQPGRKQTDSVLQVVRAGAPVTPTRPEDGQPVAAVEEVTSQVVESSARAVVAAGKAINSYLRTHGRIPMIRSEGPDLDLNALAPPDASRPPRQVDRPVICAYCNCAFCFAAHEVPSLNPVPGHVYPAPPVPITLNLLTPPPVGLLYRDPRGPGATPARLLVCSCEHHFKVTMGMLQQQPGGAPSLVWKCTISCLRVLPIVVGSEGANSPDLHANPAPPPEPWTYAGAYWNYVKPGDEDMVKLKLHDDPLNSWPPVKAARSRAGRSHPRSASR</sequence>
<comment type="caution">
    <text evidence="2">The sequence shown here is derived from an EMBL/GenBank/DDBJ whole genome shotgun (WGS) entry which is preliminary data.</text>
</comment>